<name>A0A0L6VG16_9BASI</name>
<organism evidence="1 2">
    <name type="scientific">Puccinia sorghi</name>
    <dbReference type="NCBI Taxonomy" id="27349"/>
    <lineage>
        <taxon>Eukaryota</taxon>
        <taxon>Fungi</taxon>
        <taxon>Dikarya</taxon>
        <taxon>Basidiomycota</taxon>
        <taxon>Pucciniomycotina</taxon>
        <taxon>Pucciniomycetes</taxon>
        <taxon>Pucciniales</taxon>
        <taxon>Pucciniaceae</taxon>
        <taxon>Puccinia</taxon>
    </lineage>
</organism>
<comment type="caution">
    <text evidence="1">The sequence shown here is derived from an EMBL/GenBank/DDBJ whole genome shotgun (WGS) entry which is preliminary data.</text>
</comment>
<proteinExistence type="predicted"/>
<evidence type="ECO:0000313" key="2">
    <source>
        <dbReference type="Proteomes" id="UP000037035"/>
    </source>
</evidence>
<keyword evidence="2" id="KW-1185">Reference proteome</keyword>
<reference evidence="1 2" key="1">
    <citation type="submission" date="2015-08" db="EMBL/GenBank/DDBJ databases">
        <title>Next Generation Sequencing and Analysis of the Genome of Puccinia sorghi L Schw, the Causal Agent of Maize Common Rust.</title>
        <authorList>
            <person name="Rochi L."/>
            <person name="Burguener G."/>
            <person name="Darino M."/>
            <person name="Turjanski A."/>
            <person name="Kreff E."/>
            <person name="Dieguez M.J."/>
            <person name="Sacco F."/>
        </authorList>
    </citation>
    <scope>NUCLEOTIDE SEQUENCE [LARGE SCALE GENOMIC DNA]</scope>
    <source>
        <strain evidence="1 2">RO10H11247</strain>
    </source>
</reference>
<dbReference type="Proteomes" id="UP000037035">
    <property type="component" value="Unassembled WGS sequence"/>
</dbReference>
<dbReference type="EMBL" id="LAVV01006480">
    <property type="protein sequence ID" value="KNZ59698.1"/>
    <property type="molecule type" value="Genomic_DNA"/>
</dbReference>
<sequence>MAELNKITTLNARAASHYSHLNPLENSIDNYLMKQFIKCPASVYHNVNPWKTLLSFDGSNYSKQSPAYFRTLLKIVEFNEITSANELFNLPRNKCKRFGRRHKIILINQCGAYIGEGVAAGLGSCCH</sequence>
<evidence type="ECO:0000313" key="1">
    <source>
        <dbReference type="EMBL" id="KNZ59698.1"/>
    </source>
</evidence>
<protein>
    <submittedName>
        <fullName evidence="1">Uncharacterized protein</fullName>
    </submittedName>
</protein>
<dbReference type="AlphaFoldDB" id="A0A0L6VG16"/>
<dbReference type="VEuPathDB" id="FungiDB:VP01_1679g1"/>
<gene>
    <name evidence="1" type="ORF">VP01_1679g1</name>
</gene>
<accession>A0A0L6VG16</accession>